<proteinExistence type="predicted"/>
<sequence>MAFSGLHVVCAYAGASFMRDREQTVLGKVQWSESPATGVTTTNHAPPPLDETTGQPVFRIRTSSDAWVSVGPEPNATSGTRFLVPANIDFDIYVEAGDKLQWIST</sequence>
<feature type="compositionally biased region" description="Polar residues" evidence="1">
    <location>
        <begin position="35"/>
        <end position="44"/>
    </location>
</feature>
<dbReference type="Proteomes" id="UP000298649">
    <property type="component" value="Chromosome circular"/>
</dbReference>
<dbReference type="EMBL" id="CP039922">
    <property type="protein sequence ID" value="QCL95252.1"/>
    <property type="molecule type" value="Genomic_DNA"/>
</dbReference>
<evidence type="ECO:0000313" key="2">
    <source>
        <dbReference type="EMBL" id="QCL95252.1"/>
    </source>
</evidence>
<organism evidence="2 3">
    <name type="scientific">Agrobacterium tumefaciens</name>
    <dbReference type="NCBI Taxonomy" id="358"/>
    <lineage>
        <taxon>Bacteria</taxon>
        <taxon>Pseudomonadati</taxon>
        <taxon>Pseudomonadota</taxon>
        <taxon>Alphaproteobacteria</taxon>
        <taxon>Hyphomicrobiales</taxon>
        <taxon>Rhizobiaceae</taxon>
        <taxon>Rhizobium/Agrobacterium group</taxon>
        <taxon>Agrobacterium</taxon>
        <taxon>Agrobacterium tumefaciens complex</taxon>
    </lineage>
</organism>
<feature type="region of interest" description="Disordered" evidence="1">
    <location>
        <begin position="35"/>
        <end position="54"/>
    </location>
</feature>
<evidence type="ECO:0000313" key="3">
    <source>
        <dbReference type="Proteomes" id="UP000298649"/>
    </source>
</evidence>
<protein>
    <submittedName>
        <fullName evidence="2">Uncharacterized protein</fullName>
    </submittedName>
</protein>
<gene>
    <name evidence="2" type="ORF">CFBP7129_00840</name>
</gene>
<dbReference type="AlphaFoldDB" id="A0A4D7YUY7"/>
<accession>A0A4D7YUY7</accession>
<evidence type="ECO:0000256" key="1">
    <source>
        <dbReference type="SAM" id="MobiDB-lite"/>
    </source>
</evidence>
<name>A0A4D7YUY7_AGRTU</name>
<reference evidence="2 3" key="1">
    <citation type="submission" date="2019-04" db="EMBL/GenBank/DDBJ databases">
        <title>Complete genome sequence of Agrobacterium tumefaciens CFBP7129.</title>
        <authorList>
            <person name="Haryono M."/>
            <person name="Lin Y.-C."/>
            <person name="Lai E.-M."/>
            <person name="Kuo C.-H."/>
        </authorList>
    </citation>
    <scope>NUCLEOTIDE SEQUENCE [LARGE SCALE GENOMIC DNA]</scope>
    <source>
        <strain evidence="2 3">CFBP7129</strain>
    </source>
</reference>